<dbReference type="InterPro" id="IPR027417">
    <property type="entry name" value="P-loop_NTPase"/>
</dbReference>
<dbReference type="PANTHER" id="PTHR32071">
    <property type="entry name" value="TRANSCRIPTIONAL REGULATORY PROTEIN"/>
    <property type="match status" value="1"/>
</dbReference>
<dbReference type="PROSITE" id="PS50110">
    <property type="entry name" value="RESPONSE_REGULATORY"/>
    <property type="match status" value="1"/>
</dbReference>
<keyword evidence="1" id="KW-0547">Nucleotide-binding</keyword>
<dbReference type="PRINTS" id="PR01590">
    <property type="entry name" value="HTHFIS"/>
</dbReference>
<proteinExistence type="predicted"/>
<evidence type="ECO:0000256" key="2">
    <source>
        <dbReference type="ARBA" id="ARBA00022840"/>
    </source>
</evidence>
<evidence type="ECO:0000259" key="8">
    <source>
        <dbReference type="PROSITE" id="PS50110"/>
    </source>
</evidence>
<dbReference type="Pfam" id="PF25601">
    <property type="entry name" value="AAA_lid_14"/>
    <property type="match status" value="1"/>
</dbReference>
<evidence type="ECO:0000256" key="4">
    <source>
        <dbReference type="ARBA" id="ARBA00023125"/>
    </source>
</evidence>
<dbReference type="InterPro" id="IPR058031">
    <property type="entry name" value="AAA_lid_NorR"/>
</dbReference>
<name>A0A2P8HHZ5_9BACI</name>
<dbReference type="SUPFAM" id="SSF52540">
    <property type="entry name" value="P-loop containing nucleoside triphosphate hydrolases"/>
    <property type="match status" value="1"/>
</dbReference>
<evidence type="ECO:0000313" key="9">
    <source>
        <dbReference type="EMBL" id="PSL45855.1"/>
    </source>
</evidence>
<keyword evidence="5" id="KW-0804">Transcription</keyword>
<dbReference type="SMART" id="SM00382">
    <property type="entry name" value="AAA"/>
    <property type="match status" value="1"/>
</dbReference>
<dbReference type="Pfam" id="PF00072">
    <property type="entry name" value="Response_reg"/>
    <property type="match status" value="1"/>
</dbReference>
<dbReference type="PROSITE" id="PS00688">
    <property type="entry name" value="SIGMA54_INTERACT_3"/>
    <property type="match status" value="1"/>
</dbReference>
<dbReference type="Pfam" id="PF00158">
    <property type="entry name" value="Sigma54_activat"/>
    <property type="match status" value="1"/>
</dbReference>
<dbReference type="PROSITE" id="PS00676">
    <property type="entry name" value="SIGMA54_INTERACT_2"/>
    <property type="match status" value="1"/>
</dbReference>
<dbReference type="InterPro" id="IPR001789">
    <property type="entry name" value="Sig_transdc_resp-reg_receiver"/>
</dbReference>
<dbReference type="FunFam" id="3.40.50.300:FF:000006">
    <property type="entry name" value="DNA-binding transcriptional regulator NtrC"/>
    <property type="match status" value="1"/>
</dbReference>
<dbReference type="InterPro" id="IPR003593">
    <property type="entry name" value="AAA+_ATPase"/>
</dbReference>
<evidence type="ECO:0000256" key="5">
    <source>
        <dbReference type="ARBA" id="ARBA00023163"/>
    </source>
</evidence>
<dbReference type="InterPro" id="IPR011006">
    <property type="entry name" value="CheY-like_superfamily"/>
</dbReference>
<dbReference type="GO" id="GO:0043565">
    <property type="term" value="F:sequence-specific DNA binding"/>
    <property type="evidence" value="ECO:0007669"/>
    <property type="project" value="InterPro"/>
</dbReference>
<dbReference type="Proteomes" id="UP000242310">
    <property type="component" value="Unassembled WGS sequence"/>
</dbReference>
<dbReference type="Gene3D" id="3.40.50.300">
    <property type="entry name" value="P-loop containing nucleotide triphosphate hydrolases"/>
    <property type="match status" value="1"/>
</dbReference>
<dbReference type="OrthoDB" id="9771372at2"/>
<feature type="domain" description="Sigma-54 factor interaction" evidence="7">
    <location>
        <begin position="142"/>
        <end position="371"/>
    </location>
</feature>
<evidence type="ECO:0000256" key="3">
    <source>
        <dbReference type="ARBA" id="ARBA00023015"/>
    </source>
</evidence>
<organism evidence="9 10">
    <name type="scientific">Salsuginibacillus halophilus</name>
    <dbReference type="NCBI Taxonomy" id="517424"/>
    <lineage>
        <taxon>Bacteria</taxon>
        <taxon>Bacillati</taxon>
        <taxon>Bacillota</taxon>
        <taxon>Bacilli</taxon>
        <taxon>Bacillales</taxon>
        <taxon>Bacillaceae</taxon>
        <taxon>Salsuginibacillus</taxon>
    </lineage>
</organism>
<comment type="caution">
    <text evidence="9">The sequence shown here is derived from an EMBL/GenBank/DDBJ whole genome shotgun (WGS) entry which is preliminary data.</text>
</comment>
<dbReference type="Pfam" id="PF02954">
    <property type="entry name" value="HTH_8"/>
    <property type="match status" value="1"/>
</dbReference>
<reference evidence="9 10" key="1">
    <citation type="submission" date="2018-03" db="EMBL/GenBank/DDBJ databases">
        <title>Genomic Encyclopedia of Type Strains, Phase III (KMG-III): the genomes of soil and plant-associated and newly described type strains.</title>
        <authorList>
            <person name="Whitman W."/>
        </authorList>
    </citation>
    <scope>NUCLEOTIDE SEQUENCE [LARGE SCALE GENOMIC DNA]</scope>
    <source>
        <strain evidence="9 10">CGMCC 1.07653</strain>
    </source>
</reference>
<dbReference type="PROSITE" id="PS00675">
    <property type="entry name" value="SIGMA54_INTERACT_1"/>
    <property type="match status" value="1"/>
</dbReference>
<keyword evidence="4" id="KW-0238">DNA-binding</keyword>
<evidence type="ECO:0000256" key="6">
    <source>
        <dbReference type="PROSITE-ProRule" id="PRU00169"/>
    </source>
</evidence>
<dbReference type="InterPro" id="IPR025662">
    <property type="entry name" value="Sigma_54_int_dom_ATP-bd_1"/>
</dbReference>
<feature type="domain" description="Response regulatory" evidence="8">
    <location>
        <begin position="4"/>
        <end position="117"/>
    </location>
</feature>
<dbReference type="InterPro" id="IPR002197">
    <property type="entry name" value="HTH_Fis"/>
</dbReference>
<gene>
    <name evidence="9" type="ORF">B0H94_106110</name>
</gene>
<sequence length="454" mass="50880">MKEQVLIIDDEPSIRTSLEFALEDDYAVFTAADSTEAFDVLKHEMINLCLLDLKIGRESGLDVLKEIKAFDSGITVVMITAYGSISSSVEALQAGAYSYLTKPLNMDELMSVVERAVQYTRLHRQVDYLTGELEKTYSREGFIARSEVMGKVFQLIDKVKQVNTNVLITGESGTGKELVARSLHFSGARQRGHFEVVNCAAIPEQLLESELFGYEKGAFTGASSAKPGKFEEADGGTIFLDEIGDMSLNVQVKLLRVLQQKEVTRLGANDTHKLDVRVITATNKNLLEEVKAGRFREDLYFRLNVIEIHLPPLRERNDDILLLARHFIQTLNTELNTAIAGVSKDAERKLEAYSYPGNIRELRNIIESAMVIADGNEITIGDLPKTLHRKADEDIKDDLPEAVGNPLKTLKEVEKEHITSVLTHFNGHRKKTAEALGISERGLRDKIKQYQLEW</sequence>
<dbReference type="SUPFAM" id="SSF52172">
    <property type="entry name" value="CheY-like"/>
    <property type="match status" value="1"/>
</dbReference>
<keyword evidence="2" id="KW-0067">ATP-binding</keyword>
<dbReference type="PROSITE" id="PS50045">
    <property type="entry name" value="SIGMA54_INTERACT_4"/>
    <property type="match status" value="1"/>
</dbReference>
<dbReference type="Gene3D" id="1.10.10.60">
    <property type="entry name" value="Homeodomain-like"/>
    <property type="match status" value="1"/>
</dbReference>
<evidence type="ECO:0000259" key="7">
    <source>
        <dbReference type="PROSITE" id="PS50045"/>
    </source>
</evidence>
<dbReference type="InterPro" id="IPR025944">
    <property type="entry name" value="Sigma_54_int_dom_CS"/>
</dbReference>
<dbReference type="CDD" id="cd00009">
    <property type="entry name" value="AAA"/>
    <property type="match status" value="1"/>
</dbReference>
<dbReference type="Gene3D" id="1.10.8.60">
    <property type="match status" value="1"/>
</dbReference>
<evidence type="ECO:0000256" key="1">
    <source>
        <dbReference type="ARBA" id="ARBA00022741"/>
    </source>
</evidence>
<dbReference type="Gene3D" id="3.40.50.2300">
    <property type="match status" value="1"/>
</dbReference>
<protein>
    <submittedName>
        <fullName evidence="9">Two-component system response regulator AtoC</fullName>
    </submittedName>
</protein>
<dbReference type="AlphaFoldDB" id="A0A2P8HHZ5"/>
<accession>A0A2P8HHZ5</accession>
<dbReference type="SMART" id="SM00448">
    <property type="entry name" value="REC"/>
    <property type="match status" value="1"/>
</dbReference>
<dbReference type="GO" id="GO:0006355">
    <property type="term" value="P:regulation of DNA-templated transcription"/>
    <property type="evidence" value="ECO:0007669"/>
    <property type="project" value="InterPro"/>
</dbReference>
<keyword evidence="3" id="KW-0805">Transcription regulation</keyword>
<evidence type="ECO:0000313" key="10">
    <source>
        <dbReference type="Proteomes" id="UP000242310"/>
    </source>
</evidence>
<dbReference type="SUPFAM" id="SSF46689">
    <property type="entry name" value="Homeodomain-like"/>
    <property type="match status" value="1"/>
</dbReference>
<keyword evidence="6" id="KW-0597">Phosphoprotein</keyword>
<dbReference type="InterPro" id="IPR009057">
    <property type="entry name" value="Homeodomain-like_sf"/>
</dbReference>
<dbReference type="InterPro" id="IPR002078">
    <property type="entry name" value="Sigma_54_int"/>
</dbReference>
<dbReference type="GO" id="GO:0005524">
    <property type="term" value="F:ATP binding"/>
    <property type="evidence" value="ECO:0007669"/>
    <property type="project" value="UniProtKB-KW"/>
</dbReference>
<keyword evidence="10" id="KW-1185">Reference proteome</keyword>
<dbReference type="InterPro" id="IPR025943">
    <property type="entry name" value="Sigma_54_int_dom_ATP-bd_2"/>
</dbReference>
<dbReference type="EMBL" id="PYAV01000006">
    <property type="protein sequence ID" value="PSL45855.1"/>
    <property type="molecule type" value="Genomic_DNA"/>
</dbReference>
<dbReference type="RefSeq" id="WP_106588529.1">
    <property type="nucleotide sequence ID" value="NZ_PYAV01000006.1"/>
</dbReference>
<dbReference type="GO" id="GO:0000160">
    <property type="term" value="P:phosphorelay signal transduction system"/>
    <property type="evidence" value="ECO:0007669"/>
    <property type="project" value="InterPro"/>
</dbReference>
<feature type="modified residue" description="4-aspartylphosphate" evidence="6">
    <location>
        <position position="52"/>
    </location>
</feature>